<dbReference type="AlphaFoldDB" id="A0A9X2F5P5"/>
<keyword evidence="2" id="KW-1185">Reference proteome</keyword>
<dbReference type="InterPro" id="IPR047114">
    <property type="entry name" value="YciF"/>
</dbReference>
<dbReference type="PANTHER" id="PTHR30565:SF9">
    <property type="entry name" value="PROTEIN YCIF"/>
    <property type="match status" value="1"/>
</dbReference>
<evidence type="ECO:0000313" key="2">
    <source>
        <dbReference type="Proteomes" id="UP001155182"/>
    </source>
</evidence>
<proteinExistence type="predicted"/>
<dbReference type="Gene3D" id="1.20.1260.10">
    <property type="match status" value="1"/>
</dbReference>
<dbReference type="InterPro" id="IPR010287">
    <property type="entry name" value="DUF892_YciF-like"/>
</dbReference>
<dbReference type="InterPro" id="IPR009078">
    <property type="entry name" value="Ferritin-like_SF"/>
</dbReference>
<reference evidence="1" key="1">
    <citation type="submission" date="2022-06" db="EMBL/GenBank/DDBJ databases">
        <title>Solitalea sp. MAHUQ-68 isolated from rhizospheric soil.</title>
        <authorList>
            <person name="Huq M.A."/>
        </authorList>
    </citation>
    <scope>NUCLEOTIDE SEQUENCE</scope>
    <source>
        <strain evidence="1">MAHUQ-68</strain>
    </source>
</reference>
<dbReference type="Pfam" id="PF05974">
    <property type="entry name" value="DUF892"/>
    <property type="match status" value="1"/>
</dbReference>
<gene>
    <name evidence="1" type="ORF">NF867_17440</name>
</gene>
<dbReference type="RefSeq" id="WP_252589680.1">
    <property type="nucleotide sequence ID" value="NZ_JAMWYS010000058.1"/>
</dbReference>
<dbReference type="InterPro" id="IPR012347">
    <property type="entry name" value="Ferritin-like"/>
</dbReference>
<evidence type="ECO:0000313" key="1">
    <source>
        <dbReference type="EMBL" id="MCO4294649.1"/>
    </source>
</evidence>
<dbReference type="PANTHER" id="PTHR30565">
    <property type="entry name" value="PROTEIN YCIF"/>
    <property type="match status" value="1"/>
</dbReference>
<comment type="caution">
    <text evidence="1">The sequence shown here is derived from an EMBL/GenBank/DDBJ whole genome shotgun (WGS) entry which is preliminary data.</text>
</comment>
<dbReference type="Proteomes" id="UP001155182">
    <property type="component" value="Unassembled WGS sequence"/>
</dbReference>
<name>A0A9X2F5P5_9SPHI</name>
<dbReference type="EMBL" id="JAMWYS010000058">
    <property type="protein sequence ID" value="MCO4294649.1"/>
    <property type="molecule type" value="Genomic_DNA"/>
</dbReference>
<sequence>METSGNITHAQQVIDIKLKSTDLHDLLTDHLKSLYWTEQFLSRNLVPIIAVVSSEELQHMLDGILKETELHIKNLEEVFAAIGEKTAVQTSHAVTGLRHEAFEMIQNTDRQSFVRDVSIVASVQKITHYKIAVYGTLRATCVVLGYLAAADLLEQALRDEKKMDEELTRVAEIFVYKCAASE</sequence>
<accession>A0A9X2F5P5</accession>
<dbReference type="SUPFAM" id="SSF47240">
    <property type="entry name" value="Ferritin-like"/>
    <property type="match status" value="1"/>
</dbReference>
<organism evidence="1 2">
    <name type="scientific">Solitalea agri</name>
    <dbReference type="NCBI Taxonomy" id="2953739"/>
    <lineage>
        <taxon>Bacteria</taxon>
        <taxon>Pseudomonadati</taxon>
        <taxon>Bacteroidota</taxon>
        <taxon>Sphingobacteriia</taxon>
        <taxon>Sphingobacteriales</taxon>
        <taxon>Sphingobacteriaceae</taxon>
        <taxon>Solitalea</taxon>
    </lineage>
</organism>
<protein>
    <submittedName>
        <fullName evidence="1">DUF892 family protein</fullName>
    </submittedName>
</protein>